<evidence type="ECO:0000259" key="1">
    <source>
        <dbReference type="Pfam" id="PF18978"/>
    </source>
</evidence>
<comment type="caution">
    <text evidence="2">The sequence shown here is derived from an EMBL/GenBank/DDBJ whole genome shotgun (WGS) entry which is preliminary data.</text>
</comment>
<dbReference type="AlphaFoldDB" id="A0A0P8A9W7"/>
<proteinExistence type="predicted"/>
<dbReference type="EMBL" id="LKCM01000148">
    <property type="protein sequence ID" value="KPQ43421.1"/>
    <property type="molecule type" value="Genomic_DNA"/>
</dbReference>
<organism evidence="2 3">
    <name type="scientific">Candidatus Methanoperedens nitratireducens</name>
    <dbReference type="NCBI Taxonomy" id="1392998"/>
    <lineage>
        <taxon>Archaea</taxon>
        <taxon>Methanobacteriati</taxon>
        <taxon>Methanobacteriota</taxon>
        <taxon>Stenosarchaea group</taxon>
        <taxon>Methanomicrobia</taxon>
        <taxon>Methanosarcinales</taxon>
        <taxon>ANME-2 cluster</taxon>
        <taxon>Candidatus Methanoperedentaceae</taxon>
        <taxon>Candidatus Methanoperedens</taxon>
    </lineage>
</organism>
<gene>
    <name evidence="2" type="ORF">MPEBLZ_02024</name>
</gene>
<reference evidence="2 3" key="1">
    <citation type="submission" date="2015-09" db="EMBL/GenBank/DDBJ databases">
        <title>A metagenomics-based metabolic model of nitrate-dependent anaerobic oxidation of methane by Methanoperedens-like archaea.</title>
        <authorList>
            <person name="Arshad A."/>
            <person name="Speth D.R."/>
            <person name="De Graaf R.M."/>
            <person name="Op Den Camp H.J."/>
            <person name="Jetten M.S."/>
            <person name="Welte C.U."/>
        </authorList>
    </citation>
    <scope>NUCLEOTIDE SEQUENCE [LARGE SCALE GENOMIC DNA]</scope>
</reference>
<feature type="domain" description="DUF5714" evidence="1">
    <location>
        <begin position="59"/>
        <end position="233"/>
    </location>
</feature>
<dbReference type="Proteomes" id="UP000050360">
    <property type="component" value="Unassembled WGS sequence"/>
</dbReference>
<evidence type="ECO:0000313" key="2">
    <source>
        <dbReference type="EMBL" id="KPQ43421.1"/>
    </source>
</evidence>
<dbReference type="Pfam" id="PF18978">
    <property type="entry name" value="DUF5714"/>
    <property type="match status" value="1"/>
</dbReference>
<accession>A0A0P8A9W7</accession>
<evidence type="ECO:0000313" key="3">
    <source>
        <dbReference type="Proteomes" id="UP000050360"/>
    </source>
</evidence>
<sequence>MENKKTENCMICGEELAYLTTAIPVTCTYCGKAESANIHCPSGHYVCNECHASDSIKIISRFCLSSSSKNPMEMAKTIMRHPTMPMHGPEHHAMIAGVLVTAYKNLTGKVTDDEIKEAIRRGATVPGGYCGLYGADAAAIATGIAISTILKASPLTDYERRTANMMTSRALAAIASNRGARCCKRSTFVALDSAIQYFREVLGTELEYIPVSKLKCEHSSRNKTCSRADCRFYAGKAL</sequence>
<protein>
    <recommendedName>
        <fullName evidence="1">DUF5714 domain-containing protein</fullName>
    </recommendedName>
</protein>
<name>A0A0P8A9W7_9EURY</name>
<dbReference type="InterPro" id="IPR043768">
    <property type="entry name" value="DUF5714"/>
</dbReference>